<evidence type="ECO:0000313" key="2">
    <source>
        <dbReference type="EMBL" id="GMI30476.1"/>
    </source>
</evidence>
<proteinExistence type="predicted"/>
<reference evidence="2 3" key="1">
    <citation type="journal article" date="2023" name="Commun. Biol.">
        <title>Genome analysis of Parmales, the sister group of diatoms, reveals the evolutionary specialization of diatoms from phago-mixotrophs to photoautotrophs.</title>
        <authorList>
            <person name="Ban H."/>
            <person name="Sato S."/>
            <person name="Yoshikawa S."/>
            <person name="Yamada K."/>
            <person name="Nakamura Y."/>
            <person name="Ichinomiya M."/>
            <person name="Sato N."/>
            <person name="Blanc-Mathieu R."/>
            <person name="Endo H."/>
            <person name="Kuwata A."/>
            <person name="Ogata H."/>
        </authorList>
    </citation>
    <scope>NUCLEOTIDE SEQUENCE [LARGE SCALE GENOMIC DNA]</scope>
</reference>
<feature type="compositionally biased region" description="Acidic residues" evidence="1">
    <location>
        <begin position="74"/>
        <end position="86"/>
    </location>
</feature>
<feature type="region of interest" description="Disordered" evidence="1">
    <location>
        <begin position="63"/>
        <end position="102"/>
    </location>
</feature>
<feature type="compositionally biased region" description="Basic and acidic residues" evidence="1">
    <location>
        <begin position="1"/>
        <end position="10"/>
    </location>
</feature>
<sequence>DSSLELRNDDNGLPCIQPRSVANGLPTKQSVLSFSVRDWKAMSSAFEVNENECVPLRKASKKRLSLKPKVSNIAEEEEEEEEEGGEDGGVAQAADDDDSLDI</sequence>
<feature type="region of interest" description="Disordered" evidence="1">
    <location>
        <begin position="1"/>
        <end position="20"/>
    </location>
</feature>
<evidence type="ECO:0000313" key="3">
    <source>
        <dbReference type="Proteomes" id="UP001165060"/>
    </source>
</evidence>
<feature type="non-terminal residue" evidence="2">
    <location>
        <position position="1"/>
    </location>
</feature>
<dbReference type="EMBL" id="BRYB01003104">
    <property type="protein sequence ID" value="GMI30476.1"/>
    <property type="molecule type" value="Genomic_DNA"/>
</dbReference>
<gene>
    <name evidence="2" type="ORF">TeGR_g6891</name>
</gene>
<accession>A0ABQ6MR67</accession>
<dbReference type="Proteomes" id="UP001165060">
    <property type="component" value="Unassembled WGS sequence"/>
</dbReference>
<evidence type="ECO:0000256" key="1">
    <source>
        <dbReference type="SAM" id="MobiDB-lite"/>
    </source>
</evidence>
<protein>
    <submittedName>
        <fullName evidence="2">Uncharacterized protein</fullName>
    </submittedName>
</protein>
<name>A0ABQ6MR67_9STRA</name>
<organism evidence="2 3">
    <name type="scientific">Tetraparma gracilis</name>
    <dbReference type="NCBI Taxonomy" id="2962635"/>
    <lineage>
        <taxon>Eukaryota</taxon>
        <taxon>Sar</taxon>
        <taxon>Stramenopiles</taxon>
        <taxon>Ochrophyta</taxon>
        <taxon>Bolidophyceae</taxon>
        <taxon>Parmales</taxon>
        <taxon>Triparmaceae</taxon>
        <taxon>Tetraparma</taxon>
    </lineage>
</organism>
<keyword evidence="3" id="KW-1185">Reference proteome</keyword>
<comment type="caution">
    <text evidence="2">The sequence shown here is derived from an EMBL/GenBank/DDBJ whole genome shotgun (WGS) entry which is preliminary data.</text>
</comment>